<protein>
    <recommendedName>
        <fullName evidence="1">TFIIS central domain-containing protein</fullName>
    </recommendedName>
</protein>
<evidence type="ECO:0000313" key="2">
    <source>
        <dbReference type="EMBL" id="CAI75354.1"/>
    </source>
</evidence>
<dbReference type="VEuPathDB" id="PiroplasmaDB:TA05285"/>
<name>Q4UCU7_THEAN</name>
<sequence length="333" mass="38478">MKTRGLKVTFNDEGRLTTFKPSDPFEYEKTKVRKVYGTKITQALLASLHDINSKIATSNTVNLDTPNLACVNSEHTDVQDDPKPQNLQTDKSHLIDENYVKIISDKICDSCYDMYSHCNRTFKRKIFEICSNIKRESNSELREKILTRKMSISQLLTTETVELAPEDVREKRRQDIEKHYIRNVIIKDSDTIIPNSQNFLPDDSLSIDSSINKKPVSPVTSQRIEINSLSKLGTENADLSKDENPDIMASLNKISELYTMNKKTRIIEDDDIKLLIPPKSDFYKFENVYERISKRLNSLPTNLSRPFWDPFNTATKRVELLMERSSILKNTFQ</sequence>
<dbReference type="GeneID" id="3864878"/>
<dbReference type="OMA" id="DFYKFEN"/>
<dbReference type="RefSeq" id="XP_954830.1">
    <property type="nucleotide sequence ID" value="XM_949737.1"/>
</dbReference>
<dbReference type="Gene3D" id="1.10.472.30">
    <property type="entry name" value="Transcription elongation factor S-II, central domain"/>
    <property type="match status" value="1"/>
</dbReference>
<dbReference type="Pfam" id="PF07500">
    <property type="entry name" value="TFIIS_M"/>
    <property type="match status" value="1"/>
</dbReference>
<dbReference type="STRING" id="5874.Q4UCU7"/>
<dbReference type="AlphaFoldDB" id="Q4UCU7"/>
<keyword evidence="3" id="KW-1185">Reference proteome</keyword>
<dbReference type="OrthoDB" id="1742074at2759"/>
<dbReference type="EMBL" id="CR940352">
    <property type="protein sequence ID" value="CAI75354.1"/>
    <property type="molecule type" value="Genomic_DNA"/>
</dbReference>
<proteinExistence type="predicted"/>
<accession>Q4UCU7</accession>
<evidence type="ECO:0000259" key="1">
    <source>
        <dbReference type="PROSITE" id="PS51321"/>
    </source>
</evidence>
<dbReference type="InParanoid" id="Q4UCU7"/>
<dbReference type="PROSITE" id="PS51321">
    <property type="entry name" value="TFIIS_CENTRAL"/>
    <property type="match status" value="1"/>
</dbReference>
<dbReference type="KEGG" id="tan:TA05285"/>
<organism evidence="2 3">
    <name type="scientific">Theileria annulata</name>
    <dbReference type="NCBI Taxonomy" id="5874"/>
    <lineage>
        <taxon>Eukaryota</taxon>
        <taxon>Sar</taxon>
        <taxon>Alveolata</taxon>
        <taxon>Apicomplexa</taxon>
        <taxon>Aconoidasida</taxon>
        <taxon>Piroplasmida</taxon>
        <taxon>Theileriidae</taxon>
        <taxon>Theileria</taxon>
    </lineage>
</organism>
<dbReference type="InterPro" id="IPR036575">
    <property type="entry name" value="TFIIS_cen_dom_sf"/>
</dbReference>
<feature type="domain" description="TFIIS central" evidence="1">
    <location>
        <begin position="78"/>
        <end position="191"/>
    </location>
</feature>
<dbReference type="SUPFAM" id="SSF46942">
    <property type="entry name" value="Elongation factor TFIIS domain 2"/>
    <property type="match status" value="1"/>
</dbReference>
<reference evidence="2 3" key="1">
    <citation type="journal article" date="2005" name="Science">
        <title>Genome of the host-cell transforming parasite Theileria annulata compared with T. parva.</title>
        <authorList>
            <person name="Pain A."/>
            <person name="Renauld H."/>
            <person name="Berriman M."/>
            <person name="Murphy L."/>
            <person name="Yeats C.A."/>
            <person name="Weir W."/>
            <person name="Kerhornou A."/>
            <person name="Aslett M."/>
            <person name="Bishop R."/>
            <person name="Bouchier C."/>
            <person name="Cochet M."/>
            <person name="Coulson R.M.R."/>
            <person name="Cronin A."/>
            <person name="de Villiers E.P."/>
            <person name="Fraser A."/>
            <person name="Fosker N."/>
            <person name="Gardner M."/>
            <person name="Goble A."/>
            <person name="Griffiths-Jones S."/>
            <person name="Harris D.E."/>
            <person name="Katzer F."/>
            <person name="Larke N."/>
            <person name="Lord A."/>
            <person name="Maser P."/>
            <person name="McKellar S."/>
            <person name="Mooney P."/>
            <person name="Morton F."/>
            <person name="Nene V."/>
            <person name="O'Neil S."/>
            <person name="Price C."/>
            <person name="Quail M.A."/>
            <person name="Rabbinowitsch E."/>
            <person name="Rawlings N.D."/>
            <person name="Rutter S."/>
            <person name="Saunders D."/>
            <person name="Seeger K."/>
            <person name="Shah T."/>
            <person name="Squares R."/>
            <person name="Squares S."/>
            <person name="Tivey A."/>
            <person name="Walker A.R."/>
            <person name="Woodward J."/>
            <person name="Dobbelaere D.A.E."/>
            <person name="Langsley G."/>
            <person name="Rajandream M.A."/>
            <person name="McKeever D."/>
            <person name="Shiels B."/>
            <person name="Tait A."/>
            <person name="Barrell B.G."/>
            <person name="Hall N."/>
        </authorList>
    </citation>
    <scope>NUCLEOTIDE SEQUENCE [LARGE SCALE GENOMIC DNA]</scope>
    <source>
        <strain evidence="3">Ankara</strain>
    </source>
</reference>
<gene>
    <name evidence="2" type="ORF">TA05285</name>
</gene>
<dbReference type="GO" id="GO:0006351">
    <property type="term" value="P:DNA-templated transcription"/>
    <property type="evidence" value="ECO:0007669"/>
    <property type="project" value="InterPro"/>
</dbReference>
<evidence type="ECO:0000313" key="3">
    <source>
        <dbReference type="Proteomes" id="UP000001950"/>
    </source>
</evidence>
<dbReference type="InterPro" id="IPR003618">
    <property type="entry name" value="TFIIS_cen_dom"/>
</dbReference>
<dbReference type="eggNOG" id="ENOG502SFIJ">
    <property type="taxonomic scope" value="Eukaryota"/>
</dbReference>
<dbReference type="Proteomes" id="UP000001950">
    <property type="component" value="Chromosome 3"/>
</dbReference>